<gene>
    <name evidence="2" type="ORF">KR51_00028140</name>
</gene>
<dbReference type="InterPro" id="IPR000073">
    <property type="entry name" value="AB_hydrolase_1"/>
</dbReference>
<organism evidence="2 3">
    <name type="scientific">Rubidibacter lacunae KORDI 51-2</name>
    <dbReference type="NCBI Taxonomy" id="582515"/>
    <lineage>
        <taxon>Bacteria</taxon>
        <taxon>Bacillati</taxon>
        <taxon>Cyanobacteriota</taxon>
        <taxon>Cyanophyceae</taxon>
        <taxon>Oscillatoriophycideae</taxon>
        <taxon>Chroococcales</taxon>
        <taxon>Aphanothecaceae</taxon>
        <taxon>Rubidibacter</taxon>
    </lineage>
</organism>
<protein>
    <submittedName>
        <fullName evidence="2">Lysophospholipase</fullName>
    </submittedName>
</protein>
<name>U5DIR4_9CHRO</name>
<dbReference type="OrthoDB" id="571089at2"/>
<dbReference type="PATRIC" id="fig|582515.4.peg.3167"/>
<evidence type="ECO:0000313" key="3">
    <source>
        <dbReference type="Proteomes" id="UP000016960"/>
    </source>
</evidence>
<dbReference type="EMBL" id="ASSJ01000070">
    <property type="protein sequence ID" value="ERN40822.1"/>
    <property type="molecule type" value="Genomic_DNA"/>
</dbReference>
<dbReference type="SUPFAM" id="SSF53474">
    <property type="entry name" value="alpha/beta-Hydrolases"/>
    <property type="match status" value="1"/>
</dbReference>
<dbReference type="InParanoid" id="U5DIR4"/>
<accession>U5DIR4</accession>
<dbReference type="InterPro" id="IPR022742">
    <property type="entry name" value="Hydrolase_4"/>
</dbReference>
<reference evidence="2 3" key="1">
    <citation type="submission" date="2013-05" db="EMBL/GenBank/DDBJ databases">
        <title>Draft genome sequence of Rubidibacter lacunae KORDI 51-2.</title>
        <authorList>
            <person name="Choi D.H."/>
            <person name="Noh J.H."/>
            <person name="Kwon K.-K."/>
            <person name="Lee J.-H."/>
            <person name="Ryu J.-Y."/>
        </authorList>
    </citation>
    <scope>NUCLEOTIDE SEQUENCE [LARGE SCALE GENOMIC DNA]</scope>
    <source>
        <strain evidence="2 3">KORDI 51-2</strain>
    </source>
</reference>
<dbReference type="AlphaFoldDB" id="U5DIR4"/>
<dbReference type="Proteomes" id="UP000016960">
    <property type="component" value="Unassembled WGS sequence"/>
</dbReference>
<sequence length="276" mass="30376">MPTFTLNRPPYFLTPAQGRPNSPLFVFLPGMDGTGSLLRTQTNSLERCFDIRCLALARDDQSNWDDMSDAVLELIDAERDGDRPVYLCGESFGGCLALKVATRAPELFARLVLVNPASSFRQRPFLSWGAAGTRWMSASIFKASAVLVLPFLVALERVASDDRLALVEAMRSVPAETVRWRLSLLERFDLSESALARLKLPVLLLAGGSDRLLPSVEEAGRLANVLPDARVVVLPDSGHACLLETEVRLSDIMHAHDFLKLQTMQQPGVADWQVAS</sequence>
<evidence type="ECO:0000259" key="1">
    <source>
        <dbReference type="Pfam" id="PF12146"/>
    </source>
</evidence>
<feature type="domain" description="Serine aminopeptidase S33" evidence="1">
    <location>
        <begin position="65"/>
        <end position="246"/>
    </location>
</feature>
<dbReference type="PANTHER" id="PTHR22753">
    <property type="entry name" value="TRANSMEMBRANE PROTEIN 68"/>
    <property type="match status" value="1"/>
</dbReference>
<dbReference type="Gene3D" id="3.40.50.1820">
    <property type="entry name" value="alpha/beta hydrolase"/>
    <property type="match status" value="1"/>
</dbReference>
<dbReference type="GO" id="GO:0016020">
    <property type="term" value="C:membrane"/>
    <property type="evidence" value="ECO:0007669"/>
    <property type="project" value="TreeGrafter"/>
</dbReference>
<dbReference type="InterPro" id="IPR029058">
    <property type="entry name" value="AB_hydrolase_fold"/>
</dbReference>
<dbReference type="Pfam" id="PF12146">
    <property type="entry name" value="Hydrolase_4"/>
    <property type="match status" value="1"/>
</dbReference>
<dbReference type="PRINTS" id="PR00111">
    <property type="entry name" value="ABHYDROLASE"/>
</dbReference>
<comment type="caution">
    <text evidence="2">The sequence shown here is derived from an EMBL/GenBank/DDBJ whole genome shotgun (WGS) entry which is preliminary data.</text>
</comment>
<dbReference type="STRING" id="582515.KR51_00028140"/>
<dbReference type="RefSeq" id="WP_022608309.1">
    <property type="nucleotide sequence ID" value="NZ_ASSJ01000070.1"/>
</dbReference>
<dbReference type="eggNOG" id="COG2267">
    <property type="taxonomic scope" value="Bacteria"/>
</dbReference>
<evidence type="ECO:0000313" key="2">
    <source>
        <dbReference type="EMBL" id="ERN40822.1"/>
    </source>
</evidence>
<dbReference type="PANTHER" id="PTHR22753:SF48">
    <property type="entry name" value="PHOSPHOLIPID_GLYCEROL ACYLTRANSFERASE DOMAIN-CONTAINING PROTEIN"/>
    <property type="match status" value="1"/>
</dbReference>
<proteinExistence type="predicted"/>
<keyword evidence="3" id="KW-1185">Reference proteome</keyword>